<accession>A0AAW0NPJ0</accession>
<dbReference type="EMBL" id="JBBPFD010000013">
    <property type="protein sequence ID" value="KAK7901256.1"/>
    <property type="molecule type" value="Genomic_DNA"/>
</dbReference>
<sequence length="119" mass="13539">MRRQEEVLQVTMKARTADDHIHHTRQTSGLWAKRGLDAALTGLLVQSHSWREDRQSKDNRQPWPRPECWDTICGSRVSRGGSLHVRQRPPGTISSGAGPASPEEQEQERIFLTSLKGRF</sequence>
<evidence type="ECO:0000313" key="2">
    <source>
        <dbReference type="EMBL" id="KAK7901256.1"/>
    </source>
</evidence>
<keyword evidence="3" id="KW-1185">Reference proteome</keyword>
<comment type="caution">
    <text evidence="2">The sequence shown here is derived from an EMBL/GenBank/DDBJ whole genome shotgun (WGS) entry which is preliminary data.</text>
</comment>
<feature type="compositionally biased region" description="Basic and acidic residues" evidence="1">
    <location>
        <begin position="49"/>
        <end position="60"/>
    </location>
</feature>
<proteinExistence type="predicted"/>
<dbReference type="Proteomes" id="UP001460270">
    <property type="component" value="Unassembled WGS sequence"/>
</dbReference>
<feature type="region of interest" description="Disordered" evidence="1">
    <location>
        <begin position="48"/>
        <end position="68"/>
    </location>
</feature>
<reference evidence="3" key="1">
    <citation type="submission" date="2024-04" db="EMBL/GenBank/DDBJ databases">
        <title>Salinicola lusitanus LLJ914,a marine bacterium isolated from the Okinawa Trough.</title>
        <authorList>
            <person name="Li J."/>
        </authorList>
    </citation>
    <scope>NUCLEOTIDE SEQUENCE [LARGE SCALE GENOMIC DNA]</scope>
</reference>
<evidence type="ECO:0000256" key="1">
    <source>
        <dbReference type="SAM" id="MobiDB-lite"/>
    </source>
</evidence>
<protein>
    <submittedName>
        <fullName evidence="2">Uncharacterized protein</fullName>
    </submittedName>
</protein>
<gene>
    <name evidence="2" type="ORF">WMY93_018025</name>
</gene>
<organism evidence="2 3">
    <name type="scientific">Mugilogobius chulae</name>
    <name type="common">yellowstripe goby</name>
    <dbReference type="NCBI Taxonomy" id="88201"/>
    <lineage>
        <taxon>Eukaryota</taxon>
        <taxon>Metazoa</taxon>
        <taxon>Chordata</taxon>
        <taxon>Craniata</taxon>
        <taxon>Vertebrata</taxon>
        <taxon>Euteleostomi</taxon>
        <taxon>Actinopterygii</taxon>
        <taxon>Neopterygii</taxon>
        <taxon>Teleostei</taxon>
        <taxon>Neoteleostei</taxon>
        <taxon>Acanthomorphata</taxon>
        <taxon>Gobiaria</taxon>
        <taxon>Gobiiformes</taxon>
        <taxon>Gobioidei</taxon>
        <taxon>Gobiidae</taxon>
        <taxon>Gobionellinae</taxon>
        <taxon>Mugilogobius</taxon>
    </lineage>
</organism>
<name>A0AAW0NPJ0_9GOBI</name>
<dbReference type="AlphaFoldDB" id="A0AAW0NPJ0"/>
<feature type="region of interest" description="Disordered" evidence="1">
    <location>
        <begin position="80"/>
        <end position="109"/>
    </location>
</feature>
<evidence type="ECO:0000313" key="3">
    <source>
        <dbReference type="Proteomes" id="UP001460270"/>
    </source>
</evidence>